<organism evidence="2 3">
    <name type="scientific">Bacillus yapensis</name>
    <dbReference type="NCBI Taxonomy" id="2492960"/>
    <lineage>
        <taxon>Bacteria</taxon>
        <taxon>Bacillati</taxon>
        <taxon>Bacillota</taxon>
        <taxon>Bacilli</taxon>
        <taxon>Bacillales</taxon>
        <taxon>Bacillaceae</taxon>
        <taxon>Bacillus</taxon>
    </lineage>
</organism>
<evidence type="ECO:0000313" key="3">
    <source>
        <dbReference type="Proteomes" id="UP000271374"/>
    </source>
</evidence>
<dbReference type="SMART" id="SM00331">
    <property type="entry name" value="PP2C_SIG"/>
    <property type="match status" value="1"/>
</dbReference>
<dbReference type="AlphaFoldDB" id="A0A3S0I9P6"/>
<dbReference type="Proteomes" id="UP000271374">
    <property type="component" value="Unassembled WGS sequence"/>
</dbReference>
<sequence length="196" mass="22138">MNHFVEDAVEVFAHQRTKAGNEYCGDGYFYTCTDQYFICVLADGLGSGINAFDSATAVISIVEQYHHEDVETIMHRCNKALFEKRGAAVAVFKVHFTKKEFTYSCVGNIRFFLYSSSGKLTYPLPVTGYLSGKPQTFRTQSYSYEQGSKFLLYSDGFHFQGLKSVLNAERPLQAIAEEIKRKPSYEDATFIIGSLF</sequence>
<gene>
    <name evidence="2" type="ORF">EKG37_17290</name>
</gene>
<dbReference type="InterPro" id="IPR036457">
    <property type="entry name" value="PPM-type-like_dom_sf"/>
</dbReference>
<keyword evidence="3" id="KW-1185">Reference proteome</keyword>
<dbReference type="Pfam" id="PF07228">
    <property type="entry name" value="SpoIIE"/>
    <property type="match status" value="1"/>
</dbReference>
<feature type="domain" description="PPM-type phosphatase" evidence="1">
    <location>
        <begin position="7"/>
        <end position="195"/>
    </location>
</feature>
<dbReference type="RefSeq" id="WP_126410058.1">
    <property type="nucleotide sequence ID" value="NZ_RXNT01000015.1"/>
</dbReference>
<reference evidence="2 3" key="1">
    <citation type="submission" date="2018-12" db="EMBL/GenBank/DDBJ databases">
        <title>Bacillus yapensis draft genome sequence.</title>
        <authorList>
            <person name="Yu L."/>
            <person name="Xu X."/>
            <person name="Tang X."/>
        </authorList>
    </citation>
    <scope>NUCLEOTIDE SEQUENCE [LARGE SCALE GENOMIC DNA]</scope>
    <source>
        <strain evidence="2 3">XXST-01</strain>
    </source>
</reference>
<evidence type="ECO:0000313" key="2">
    <source>
        <dbReference type="EMBL" id="RTR28499.1"/>
    </source>
</evidence>
<dbReference type="PANTHER" id="PTHR35801">
    <property type="entry name" value="PHOSPHOSERINE PHOSPHATASE RSBX"/>
    <property type="match status" value="1"/>
</dbReference>
<dbReference type="Gene3D" id="3.60.40.10">
    <property type="entry name" value="PPM-type phosphatase domain"/>
    <property type="match status" value="1"/>
</dbReference>
<evidence type="ECO:0000259" key="1">
    <source>
        <dbReference type="SMART" id="SM00331"/>
    </source>
</evidence>
<dbReference type="InterPro" id="IPR001932">
    <property type="entry name" value="PPM-type_phosphatase-like_dom"/>
</dbReference>
<dbReference type="InterPro" id="IPR039248">
    <property type="entry name" value="Ptase_RsbX"/>
</dbReference>
<name>A0A3S0I9P6_9BACI</name>
<protein>
    <submittedName>
        <fullName evidence="2">Phosphoserine phosphatase</fullName>
    </submittedName>
</protein>
<dbReference type="EMBL" id="RXNT01000015">
    <property type="protein sequence ID" value="RTR28499.1"/>
    <property type="molecule type" value="Genomic_DNA"/>
</dbReference>
<accession>A0A3S0I9P6</accession>
<comment type="caution">
    <text evidence="2">The sequence shown here is derived from an EMBL/GenBank/DDBJ whole genome shotgun (WGS) entry which is preliminary data.</text>
</comment>
<dbReference type="OrthoDB" id="1090916at2"/>
<dbReference type="PANTHER" id="PTHR35801:SF1">
    <property type="entry name" value="PHOSPHOSERINE PHOSPHATASE RSBX"/>
    <property type="match status" value="1"/>
</dbReference>
<proteinExistence type="predicted"/>
<dbReference type="SUPFAM" id="SSF81606">
    <property type="entry name" value="PP2C-like"/>
    <property type="match status" value="1"/>
</dbReference>